<sequence length="73" mass="7733">MGNVLWTLVNLVILIFIGWPVAMFCAGIYIFVAPFAACLGSGCDKIADLMDKGIQWPRGLGKAIANGSDSMGL</sequence>
<evidence type="ECO:0000313" key="3">
    <source>
        <dbReference type="Proteomes" id="UP001158576"/>
    </source>
</evidence>
<keyword evidence="1" id="KW-0812">Transmembrane</keyword>
<evidence type="ECO:0000313" key="2">
    <source>
        <dbReference type="EMBL" id="CAG5077264.1"/>
    </source>
</evidence>
<accession>A0ABN7RLK7</accession>
<keyword evidence="1" id="KW-1133">Transmembrane helix</keyword>
<reference evidence="2 3" key="1">
    <citation type="submission" date="2021-04" db="EMBL/GenBank/DDBJ databases">
        <authorList>
            <person name="Bliznina A."/>
        </authorList>
    </citation>
    <scope>NUCLEOTIDE SEQUENCE [LARGE SCALE GENOMIC DNA]</scope>
</reference>
<keyword evidence="3" id="KW-1185">Reference proteome</keyword>
<evidence type="ECO:0000256" key="1">
    <source>
        <dbReference type="SAM" id="Phobius"/>
    </source>
</evidence>
<keyword evidence="1" id="KW-0472">Membrane</keyword>
<dbReference type="Proteomes" id="UP001158576">
    <property type="component" value="Chromosome PAR"/>
</dbReference>
<feature type="transmembrane region" description="Helical" evidence="1">
    <location>
        <begin position="6"/>
        <end position="32"/>
    </location>
</feature>
<protein>
    <submittedName>
        <fullName evidence="2">Oidioi.mRNA.OKI2018_I69.PAR.g8668.t1.cds</fullName>
    </submittedName>
</protein>
<organism evidence="2 3">
    <name type="scientific">Oikopleura dioica</name>
    <name type="common">Tunicate</name>
    <dbReference type="NCBI Taxonomy" id="34765"/>
    <lineage>
        <taxon>Eukaryota</taxon>
        <taxon>Metazoa</taxon>
        <taxon>Chordata</taxon>
        <taxon>Tunicata</taxon>
        <taxon>Appendicularia</taxon>
        <taxon>Copelata</taxon>
        <taxon>Oikopleuridae</taxon>
        <taxon>Oikopleura</taxon>
    </lineage>
</organism>
<dbReference type="PANTHER" id="PTHR39948">
    <property type="entry name" value="GEO11419P1"/>
    <property type="match status" value="1"/>
</dbReference>
<gene>
    <name evidence="2" type="ORF">OKIOD_LOCUS226</name>
</gene>
<dbReference type="PANTHER" id="PTHR39948:SF1">
    <property type="entry name" value="GEO11419P1"/>
    <property type="match status" value="1"/>
</dbReference>
<proteinExistence type="predicted"/>
<name>A0ABN7RLK7_OIKDI</name>
<dbReference type="EMBL" id="OU015568">
    <property type="protein sequence ID" value="CAG5077264.1"/>
    <property type="molecule type" value="Genomic_DNA"/>
</dbReference>